<evidence type="ECO:0000313" key="1">
    <source>
        <dbReference type="EMBL" id="GHI31795.1"/>
    </source>
</evidence>
<dbReference type="EMBL" id="BNDX01000008">
    <property type="protein sequence ID" value="GHI31795.1"/>
    <property type="molecule type" value="Genomic_DNA"/>
</dbReference>
<reference evidence="1" key="1">
    <citation type="submission" date="2024-05" db="EMBL/GenBank/DDBJ databases">
        <title>Whole genome shotgun sequence of Streptomyces daghestanicus NBRC 12762.</title>
        <authorList>
            <person name="Komaki H."/>
            <person name="Tamura T."/>
        </authorList>
    </citation>
    <scope>NUCLEOTIDE SEQUENCE</scope>
    <source>
        <strain evidence="1">NBRC 12762</strain>
    </source>
</reference>
<protein>
    <recommendedName>
        <fullName evidence="3">Hedgehog/Intein (Hint) domain-containing protein</fullName>
    </recommendedName>
</protein>
<organism evidence="1 2">
    <name type="scientific">Streptomyces daghestanicus</name>
    <dbReference type="NCBI Taxonomy" id="66885"/>
    <lineage>
        <taxon>Bacteria</taxon>
        <taxon>Bacillati</taxon>
        <taxon>Actinomycetota</taxon>
        <taxon>Actinomycetes</taxon>
        <taxon>Kitasatosporales</taxon>
        <taxon>Streptomycetaceae</taxon>
        <taxon>Streptomyces</taxon>
    </lineage>
</organism>
<accession>A0ABQ3Q3J3</accession>
<gene>
    <name evidence="1" type="ORF">Sdagh_35250</name>
</gene>
<evidence type="ECO:0000313" key="2">
    <source>
        <dbReference type="Proteomes" id="UP001052655"/>
    </source>
</evidence>
<name>A0ABQ3Q3J3_9ACTN</name>
<dbReference type="Gene3D" id="2.170.16.10">
    <property type="entry name" value="Hedgehog/Intein (Hint) domain"/>
    <property type="match status" value="1"/>
</dbReference>
<proteinExistence type="predicted"/>
<keyword evidence="2" id="KW-1185">Reference proteome</keyword>
<sequence>MSHGVPSKQLVSVVGGTRQARNVEVGDKLWSLDGTRTVPTTVVEVTAAKAREVVDVVTDRITFTVAPGQELATPDGRVLASRVADAPVVWTPARKLCRERLVIKPGYELGYVVGATCADATVGRNCVSLVVDDEAFAGRHATCLTGATGLGARLEPVTRPSDFPAGRPRVSGEGGFVLLGGSHAAVCRGRRAPSEAAVPARGAPGHRHVLRFPGRLCRWRRVPAQAMGWSHGRQCQCSLPRGAGHGHRREVHAVSTPTRVSWSTGI</sequence>
<evidence type="ECO:0008006" key="3">
    <source>
        <dbReference type="Google" id="ProtNLM"/>
    </source>
</evidence>
<comment type="caution">
    <text evidence="1">The sequence shown here is derived from an EMBL/GenBank/DDBJ whole genome shotgun (WGS) entry which is preliminary data.</text>
</comment>
<dbReference type="Proteomes" id="UP001052655">
    <property type="component" value="Unassembled WGS sequence"/>
</dbReference>